<name>Q2GDG4_EHRS3</name>
<reference evidence="1 2" key="1">
    <citation type="journal article" date="2006" name="PLoS Genet.">
        <title>Comparative genomics of emerging human ehrlichiosis agents.</title>
        <authorList>
            <person name="Dunning Hotopp J.C."/>
            <person name="Lin M."/>
            <person name="Madupu R."/>
            <person name="Crabtree J."/>
            <person name="Angiuoli S.V."/>
            <person name="Eisen J.A."/>
            <person name="Seshadri R."/>
            <person name="Ren Q."/>
            <person name="Wu M."/>
            <person name="Utterback T.R."/>
            <person name="Smith S."/>
            <person name="Lewis M."/>
            <person name="Khouri H."/>
            <person name="Zhang C."/>
            <person name="Niu H."/>
            <person name="Lin Q."/>
            <person name="Ohashi N."/>
            <person name="Zhi N."/>
            <person name="Nelson W."/>
            <person name="Brinkac L.M."/>
            <person name="Dodson R.J."/>
            <person name="Rosovitz M.J."/>
            <person name="Sundaram J."/>
            <person name="Daugherty S.C."/>
            <person name="Davidsen T."/>
            <person name="Durkin A.S."/>
            <person name="Gwinn M."/>
            <person name="Haft D.H."/>
            <person name="Selengut J.D."/>
            <person name="Sullivan S.A."/>
            <person name="Zafar N."/>
            <person name="Zhou L."/>
            <person name="Benahmed F."/>
            <person name="Forberger H."/>
            <person name="Halpin R."/>
            <person name="Mulligan S."/>
            <person name="Robinson J."/>
            <person name="White O."/>
            <person name="Rikihisa Y."/>
            <person name="Tettelin H."/>
        </authorList>
    </citation>
    <scope>NUCLEOTIDE SEQUENCE [LARGE SCALE GENOMIC DNA]</scope>
    <source>
        <strain evidence="2">ATCC VR-367 / Miyayama</strain>
    </source>
</reference>
<dbReference type="HOGENOM" id="CLU_3382871_0_0_5"/>
<dbReference type="Proteomes" id="UP000001942">
    <property type="component" value="Chromosome"/>
</dbReference>
<dbReference type="EMBL" id="CP000237">
    <property type="protein sequence ID" value="ABD45928.1"/>
    <property type="molecule type" value="Genomic_DNA"/>
</dbReference>
<dbReference type="STRING" id="222891.NSE_0602"/>
<accession>Q2GDG4</accession>
<sequence length="33" mass="3778">MWLVESSCFTDCESFFGLCIYRGIAIVLARFSI</sequence>
<keyword evidence="2" id="KW-1185">Reference proteome</keyword>
<evidence type="ECO:0000313" key="2">
    <source>
        <dbReference type="Proteomes" id="UP000001942"/>
    </source>
</evidence>
<dbReference type="AlphaFoldDB" id="Q2GDG4"/>
<proteinExistence type="predicted"/>
<dbReference type="KEGG" id="nse:NSE_0602"/>
<protein>
    <submittedName>
        <fullName evidence="1">Uncharacterized protein</fullName>
    </submittedName>
</protein>
<organism evidence="1 2">
    <name type="scientific">Ehrlichia sennetsu (strain ATCC VR-367 / Miyayama)</name>
    <name type="common">Neorickettsia sennetsu</name>
    <dbReference type="NCBI Taxonomy" id="222891"/>
    <lineage>
        <taxon>Bacteria</taxon>
        <taxon>Pseudomonadati</taxon>
        <taxon>Pseudomonadota</taxon>
        <taxon>Alphaproteobacteria</taxon>
        <taxon>Rickettsiales</taxon>
        <taxon>Anaplasmataceae</taxon>
        <taxon>Ehrlichia</taxon>
    </lineage>
</organism>
<gene>
    <name evidence="1" type="ordered locus">NSE_0602</name>
</gene>
<evidence type="ECO:0000313" key="1">
    <source>
        <dbReference type="EMBL" id="ABD45928.1"/>
    </source>
</evidence>